<dbReference type="Proteomes" id="UP000193409">
    <property type="component" value="Unassembled WGS sequence"/>
</dbReference>
<proteinExistence type="predicted"/>
<dbReference type="AlphaFoldDB" id="A0A1Y5THD3"/>
<dbReference type="EMBL" id="FWFQ01000035">
    <property type="protein sequence ID" value="SLN64305.1"/>
    <property type="molecule type" value="Genomic_DNA"/>
</dbReference>
<dbReference type="OrthoDB" id="7859692at2"/>
<sequence>MPLTVLGPLVVFGLLAIALTIRVLRVSQPFSFDSEADAVAALARHMPGRRATGVMLSADRRSALVETPEGGVLIWAFGADTVAHALHGATPAPTRDGLRVRLHDFAAPGPRLALTPQERDEWQRKIEDLAA</sequence>
<accession>A0A1Y5THD3</accession>
<evidence type="ECO:0000313" key="2">
    <source>
        <dbReference type="Proteomes" id="UP000193409"/>
    </source>
</evidence>
<protein>
    <submittedName>
        <fullName evidence="1">Uncharacterized protein</fullName>
    </submittedName>
</protein>
<reference evidence="1 2" key="1">
    <citation type="submission" date="2017-03" db="EMBL/GenBank/DDBJ databases">
        <authorList>
            <person name="Afonso C.L."/>
            <person name="Miller P.J."/>
            <person name="Scott M.A."/>
            <person name="Spackman E."/>
            <person name="Goraichik I."/>
            <person name="Dimitrov K.M."/>
            <person name="Suarez D.L."/>
            <person name="Swayne D.E."/>
        </authorList>
    </citation>
    <scope>NUCLEOTIDE SEQUENCE [LARGE SCALE GENOMIC DNA]</scope>
    <source>
        <strain evidence="1 2">CECT 7680</strain>
    </source>
</reference>
<organism evidence="1 2">
    <name type="scientific">Pseudoruegeria aquimaris</name>
    <dbReference type="NCBI Taxonomy" id="393663"/>
    <lineage>
        <taxon>Bacteria</taxon>
        <taxon>Pseudomonadati</taxon>
        <taxon>Pseudomonadota</taxon>
        <taxon>Alphaproteobacteria</taxon>
        <taxon>Rhodobacterales</taxon>
        <taxon>Roseobacteraceae</taxon>
        <taxon>Pseudoruegeria</taxon>
    </lineage>
</organism>
<keyword evidence="2" id="KW-1185">Reference proteome</keyword>
<evidence type="ECO:0000313" key="1">
    <source>
        <dbReference type="EMBL" id="SLN64305.1"/>
    </source>
</evidence>
<dbReference type="RefSeq" id="WP_085869879.1">
    <property type="nucleotide sequence ID" value="NZ_FWFQ01000035.1"/>
</dbReference>
<name>A0A1Y5THD3_9RHOB</name>
<gene>
    <name evidence="1" type="ORF">PSA7680_03391</name>
</gene>